<accession>A0A0G4M4P4</accession>
<dbReference type="GO" id="GO:0140662">
    <property type="term" value="F:ATP-dependent protein folding chaperone"/>
    <property type="evidence" value="ECO:0007669"/>
    <property type="project" value="InterPro"/>
</dbReference>
<name>A0A0G4M4P4_VERLO</name>
<protein>
    <submittedName>
        <fullName evidence="4">Uncharacterized protein</fullName>
    </submittedName>
</protein>
<dbReference type="EMBL" id="CVQI01021502">
    <property type="protein sequence ID" value="CRK28880.1"/>
    <property type="molecule type" value="Genomic_DNA"/>
</dbReference>
<keyword evidence="2" id="KW-0067">ATP-binding</keyword>
<organism evidence="4 5">
    <name type="scientific">Verticillium longisporum</name>
    <name type="common">Verticillium dahliae var. longisporum</name>
    <dbReference type="NCBI Taxonomy" id="100787"/>
    <lineage>
        <taxon>Eukaryota</taxon>
        <taxon>Fungi</taxon>
        <taxon>Dikarya</taxon>
        <taxon>Ascomycota</taxon>
        <taxon>Pezizomycotina</taxon>
        <taxon>Sordariomycetes</taxon>
        <taxon>Hypocreomycetidae</taxon>
        <taxon>Glomerellales</taxon>
        <taxon>Plectosphaerellaceae</taxon>
        <taxon>Verticillium</taxon>
    </lineage>
</organism>
<dbReference type="GO" id="GO:0034663">
    <property type="term" value="C:endoplasmic reticulum chaperone complex"/>
    <property type="evidence" value="ECO:0007669"/>
    <property type="project" value="TreeGrafter"/>
</dbReference>
<evidence type="ECO:0000313" key="4">
    <source>
        <dbReference type="EMBL" id="CRK28880.1"/>
    </source>
</evidence>
<evidence type="ECO:0000256" key="2">
    <source>
        <dbReference type="ARBA" id="ARBA00022840"/>
    </source>
</evidence>
<reference evidence="5" key="1">
    <citation type="submission" date="2015-05" db="EMBL/GenBank/DDBJ databases">
        <authorList>
            <person name="Fogelqvist Johan"/>
        </authorList>
    </citation>
    <scope>NUCLEOTIDE SEQUENCE [LARGE SCALE GENOMIC DNA]</scope>
</reference>
<evidence type="ECO:0000256" key="1">
    <source>
        <dbReference type="ARBA" id="ARBA00022741"/>
    </source>
</evidence>
<keyword evidence="3" id="KW-0143">Chaperone</keyword>
<evidence type="ECO:0000313" key="5">
    <source>
        <dbReference type="Proteomes" id="UP000045706"/>
    </source>
</evidence>
<feature type="non-terminal residue" evidence="4">
    <location>
        <position position="102"/>
    </location>
</feature>
<dbReference type="Pfam" id="PF00012">
    <property type="entry name" value="HSP70"/>
    <property type="match status" value="1"/>
</dbReference>
<dbReference type="InterPro" id="IPR043129">
    <property type="entry name" value="ATPase_NBD"/>
</dbReference>
<dbReference type="Gene3D" id="3.30.420.40">
    <property type="match status" value="1"/>
</dbReference>
<dbReference type="Gene3D" id="3.90.640.10">
    <property type="entry name" value="Actin, Chain A, domain 4"/>
    <property type="match status" value="1"/>
</dbReference>
<keyword evidence="1" id="KW-0547">Nucleotide-binding</keyword>
<dbReference type="InterPro" id="IPR013126">
    <property type="entry name" value="Hsp_70_fam"/>
</dbReference>
<dbReference type="PANTHER" id="PTHR45639:SF3">
    <property type="entry name" value="HYPOXIA UP-REGULATED PROTEIN 1"/>
    <property type="match status" value="1"/>
</dbReference>
<dbReference type="AlphaFoldDB" id="A0A0G4M4P4"/>
<proteinExistence type="predicted"/>
<evidence type="ECO:0000256" key="3">
    <source>
        <dbReference type="ARBA" id="ARBA00023186"/>
    </source>
</evidence>
<dbReference type="GO" id="GO:0030968">
    <property type="term" value="P:endoplasmic reticulum unfolded protein response"/>
    <property type="evidence" value="ECO:0007669"/>
    <property type="project" value="TreeGrafter"/>
</dbReference>
<feature type="non-terminal residue" evidence="4">
    <location>
        <position position="1"/>
    </location>
</feature>
<dbReference type="Proteomes" id="UP000045706">
    <property type="component" value="Unassembled WGS sequence"/>
</dbReference>
<dbReference type="PANTHER" id="PTHR45639">
    <property type="entry name" value="HSC70CB, ISOFORM G-RELATED"/>
    <property type="match status" value="1"/>
</dbReference>
<dbReference type="GO" id="GO:0005524">
    <property type="term" value="F:ATP binding"/>
    <property type="evidence" value="ECO:0007669"/>
    <property type="project" value="UniProtKB-KW"/>
</dbReference>
<sequence>QTEAVKSHGRAINKLTKEAERLRHILSANSNSQANFEGLYEDVDFKYKIERTDFEKLAEAYAVRVGTVIQDALKAAQLELTDLDSVILHGGASRTPFVQKQL</sequence>
<dbReference type="SUPFAM" id="SSF53067">
    <property type="entry name" value="Actin-like ATPase domain"/>
    <property type="match status" value="1"/>
</dbReference>
<gene>
    <name evidence="4" type="ORF">BN1723_018367</name>
</gene>